<accession>A0AAP2DG02</accession>
<protein>
    <submittedName>
        <fullName evidence="2">Uncharacterized protein</fullName>
    </submittedName>
</protein>
<evidence type="ECO:0000256" key="1">
    <source>
        <dbReference type="SAM" id="SignalP"/>
    </source>
</evidence>
<keyword evidence="1" id="KW-0732">Signal</keyword>
<reference evidence="2 3" key="1">
    <citation type="submission" date="2021-05" db="EMBL/GenBank/DDBJ databases">
        <title>A Polyphasic approach of four new species of the genus Ohtaekwangia: Ohtaekwangia histidinii sp. nov., Ohtaekwangia cretensis sp. nov., Ohtaekwangia indiensis sp. nov., Ohtaekwangia reichenbachii sp. nov. from diverse environment.</title>
        <authorList>
            <person name="Octaviana S."/>
        </authorList>
    </citation>
    <scope>NUCLEOTIDE SEQUENCE [LARGE SCALE GENOMIC DNA]</scope>
    <source>
        <strain evidence="2 3">PWU37</strain>
    </source>
</reference>
<name>A0AAP2DG02_9BACT</name>
<organism evidence="2 3">
    <name type="scientific">Dawidia soli</name>
    <dbReference type="NCBI Taxonomy" id="2782352"/>
    <lineage>
        <taxon>Bacteria</taxon>
        <taxon>Pseudomonadati</taxon>
        <taxon>Bacteroidota</taxon>
        <taxon>Cytophagia</taxon>
        <taxon>Cytophagales</taxon>
        <taxon>Chryseotaleaceae</taxon>
        <taxon>Dawidia</taxon>
    </lineage>
</organism>
<proteinExistence type="predicted"/>
<sequence length="127" mass="14865">MKYFVLFFLLIGSAHAMAYDSGIAIQTDKGARIQVTINGKLYTRQTGNFVRVRSSPGLFHLQVKVLNPYDKQWYIVRKDIRTEKGFEFQYKVVFTNKQKPTLVEVKRNPVYSKYFLNPVLYNRHPVA</sequence>
<dbReference type="Proteomes" id="UP001319180">
    <property type="component" value="Unassembled WGS sequence"/>
</dbReference>
<keyword evidence="3" id="KW-1185">Reference proteome</keyword>
<dbReference type="RefSeq" id="WP_254093690.1">
    <property type="nucleotide sequence ID" value="NZ_JAHESC010000065.1"/>
</dbReference>
<feature type="signal peptide" evidence="1">
    <location>
        <begin position="1"/>
        <end position="18"/>
    </location>
</feature>
<dbReference type="AlphaFoldDB" id="A0AAP2DG02"/>
<dbReference type="EMBL" id="JAHESC010000065">
    <property type="protein sequence ID" value="MBT1690401.1"/>
    <property type="molecule type" value="Genomic_DNA"/>
</dbReference>
<feature type="chain" id="PRO_5042972255" evidence="1">
    <location>
        <begin position="19"/>
        <end position="127"/>
    </location>
</feature>
<comment type="caution">
    <text evidence="2">The sequence shown here is derived from an EMBL/GenBank/DDBJ whole genome shotgun (WGS) entry which is preliminary data.</text>
</comment>
<gene>
    <name evidence="2" type="ORF">KK078_27795</name>
</gene>
<evidence type="ECO:0000313" key="3">
    <source>
        <dbReference type="Proteomes" id="UP001319180"/>
    </source>
</evidence>
<evidence type="ECO:0000313" key="2">
    <source>
        <dbReference type="EMBL" id="MBT1690401.1"/>
    </source>
</evidence>